<accession>A0A397RY80</accession>
<evidence type="ECO:0000313" key="2">
    <source>
        <dbReference type="Proteomes" id="UP000265703"/>
    </source>
</evidence>
<evidence type="ECO:0000313" key="1">
    <source>
        <dbReference type="EMBL" id="RIA78658.1"/>
    </source>
</evidence>
<proteinExistence type="predicted"/>
<organism evidence="1 2">
    <name type="scientific">Glomus cerebriforme</name>
    <dbReference type="NCBI Taxonomy" id="658196"/>
    <lineage>
        <taxon>Eukaryota</taxon>
        <taxon>Fungi</taxon>
        <taxon>Fungi incertae sedis</taxon>
        <taxon>Mucoromycota</taxon>
        <taxon>Glomeromycotina</taxon>
        <taxon>Glomeromycetes</taxon>
        <taxon>Glomerales</taxon>
        <taxon>Glomeraceae</taxon>
        <taxon>Glomus</taxon>
    </lineage>
</organism>
<reference evidence="1 2" key="1">
    <citation type="submission" date="2018-06" db="EMBL/GenBank/DDBJ databases">
        <title>Comparative genomics reveals the genomic features of Rhizophagus irregularis, R. cerebriforme, R. diaphanum and Gigaspora rosea, and their symbiotic lifestyle signature.</title>
        <authorList>
            <person name="Morin E."/>
            <person name="San Clemente H."/>
            <person name="Chen E.C.H."/>
            <person name="De La Providencia I."/>
            <person name="Hainaut M."/>
            <person name="Kuo A."/>
            <person name="Kohler A."/>
            <person name="Murat C."/>
            <person name="Tang N."/>
            <person name="Roy S."/>
            <person name="Loubradou J."/>
            <person name="Henrissat B."/>
            <person name="Grigoriev I.V."/>
            <person name="Corradi N."/>
            <person name="Roux C."/>
            <person name="Martin F.M."/>
        </authorList>
    </citation>
    <scope>NUCLEOTIDE SEQUENCE [LARGE SCALE GENOMIC DNA]</scope>
    <source>
        <strain evidence="1 2">DAOM 227022</strain>
    </source>
</reference>
<dbReference type="AlphaFoldDB" id="A0A397RY80"/>
<sequence length="81" mass="8919">MTDCPSCGKALSGGKSAQEHISKCFDNGGSNSVSGYKYVVYKLPQNNPLVGQECPICLEEFTTEESDLKNSPSYWRLFFAD</sequence>
<dbReference type="STRING" id="658196.A0A397RY80"/>
<dbReference type="OrthoDB" id="10057496at2759"/>
<name>A0A397RY80_9GLOM</name>
<dbReference type="Proteomes" id="UP000265703">
    <property type="component" value="Unassembled WGS sequence"/>
</dbReference>
<keyword evidence="2" id="KW-1185">Reference proteome</keyword>
<comment type="caution">
    <text evidence="1">The sequence shown here is derived from an EMBL/GenBank/DDBJ whole genome shotgun (WGS) entry which is preliminary data.</text>
</comment>
<dbReference type="EMBL" id="QKYT01002470">
    <property type="protein sequence ID" value="RIA78658.1"/>
    <property type="molecule type" value="Genomic_DNA"/>
</dbReference>
<gene>
    <name evidence="1" type="ORF">C1645_883090</name>
</gene>
<protein>
    <submittedName>
        <fullName evidence="1">Uncharacterized protein</fullName>
    </submittedName>
</protein>